<keyword evidence="3" id="KW-1185">Reference proteome</keyword>
<sequence>MAFVTGDVVAVDGEELPFKVVFKQGDTILIEWLVESQEEGEMQIVETLRSIIDEDDDEEEEEDDDDEEEDAEEDVDDDSDED</sequence>
<dbReference type="RefSeq" id="WP_068464948.1">
    <property type="nucleotide sequence ID" value="NZ_LMTR01000094.1"/>
</dbReference>
<protein>
    <submittedName>
        <fullName evidence="2">Uncharacterized protein</fullName>
    </submittedName>
</protein>
<organism evidence="2 3">
    <name type="scientific">Hyphomicrobium sulfonivorans</name>
    <dbReference type="NCBI Taxonomy" id="121290"/>
    <lineage>
        <taxon>Bacteria</taxon>
        <taxon>Pseudomonadati</taxon>
        <taxon>Pseudomonadota</taxon>
        <taxon>Alphaproteobacteria</taxon>
        <taxon>Hyphomicrobiales</taxon>
        <taxon>Hyphomicrobiaceae</taxon>
        <taxon>Hyphomicrobium</taxon>
    </lineage>
</organism>
<reference evidence="2 3" key="1">
    <citation type="submission" date="2015-10" db="EMBL/GenBank/DDBJ databases">
        <title>Transcriptomic analysis of a linuron degrading triple-species bacterial consortium.</title>
        <authorList>
            <person name="Albers P."/>
        </authorList>
    </citation>
    <scope>NUCLEOTIDE SEQUENCE [LARGE SCALE GENOMIC DNA]</scope>
    <source>
        <strain evidence="2 3">WDL6</strain>
    </source>
</reference>
<dbReference type="OrthoDB" id="9926739at2"/>
<comment type="caution">
    <text evidence="2">The sequence shown here is derived from an EMBL/GenBank/DDBJ whole genome shotgun (WGS) entry which is preliminary data.</text>
</comment>
<dbReference type="Proteomes" id="UP000059074">
    <property type="component" value="Unassembled WGS sequence"/>
</dbReference>
<dbReference type="AlphaFoldDB" id="A0A109B8H1"/>
<feature type="compositionally biased region" description="Acidic residues" evidence="1">
    <location>
        <begin position="53"/>
        <end position="82"/>
    </location>
</feature>
<gene>
    <name evidence="2" type="ORF">APY04_3382</name>
</gene>
<dbReference type="PATRIC" id="fig|121290.4.peg.1743"/>
<feature type="region of interest" description="Disordered" evidence="1">
    <location>
        <begin position="49"/>
        <end position="82"/>
    </location>
</feature>
<dbReference type="EMBL" id="LMTR01000094">
    <property type="protein sequence ID" value="KWT64118.1"/>
    <property type="molecule type" value="Genomic_DNA"/>
</dbReference>
<evidence type="ECO:0000313" key="3">
    <source>
        <dbReference type="Proteomes" id="UP000059074"/>
    </source>
</evidence>
<accession>A0A109B8H1</accession>
<name>A0A109B8H1_HYPSL</name>
<evidence type="ECO:0000256" key="1">
    <source>
        <dbReference type="SAM" id="MobiDB-lite"/>
    </source>
</evidence>
<proteinExistence type="predicted"/>
<evidence type="ECO:0000313" key="2">
    <source>
        <dbReference type="EMBL" id="KWT64118.1"/>
    </source>
</evidence>